<reference evidence="2 3" key="1">
    <citation type="submission" date="2018-08" db="EMBL/GenBank/DDBJ databases">
        <title>A genome reference for cultivated species of the human gut microbiota.</title>
        <authorList>
            <person name="Zou Y."/>
            <person name="Xue W."/>
            <person name="Luo G."/>
        </authorList>
    </citation>
    <scope>NUCLEOTIDE SEQUENCE [LARGE SCALE GENOMIC DNA]</scope>
    <source>
        <strain evidence="2 3">AM18-6</strain>
    </source>
</reference>
<dbReference type="Pfam" id="PF12099">
    <property type="entry name" value="DUF3575"/>
    <property type="match status" value="1"/>
</dbReference>
<proteinExistence type="predicted"/>
<keyword evidence="1" id="KW-0732">Signal</keyword>
<evidence type="ECO:0000256" key="1">
    <source>
        <dbReference type="SAM" id="SignalP"/>
    </source>
</evidence>
<dbReference type="EMBL" id="QRJE01000008">
    <property type="protein sequence ID" value="RHH14354.1"/>
    <property type="molecule type" value="Genomic_DNA"/>
</dbReference>
<gene>
    <name evidence="2" type="ORF">DW228_06025</name>
</gene>
<protein>
    <submittedName>
        <fullName evidence="2">DUF3575 domain-containing protein</fullName>
    </submittedName>
</protein>
<evidence type="ECO:0000313" key="2">
    <source>
        <dbReference type="EMBL" id="RHH14354.1"/>
    </source>
</evidence>
<dbReference type="RefSeq" id="WP_122330002.1">
    <property type="nucleotide sequence ID" value="NZ_JAQDYY010000001.1"/>
</dbReference>
<name>A0A396C6M2_BACFG</name>
<dbReference type="AlphaFoldDB" id="A0A396C6M2"/>
<accession>A0A396C6M2</accession>
<sequence>MTKKLIALAFMCLALVSIAHAQKVAVKTNLLYDATSTLNLGVEFGLAKKWTLDVSGNYNPWTFSDNHKFKHWLVQPEARYWFCEKFNGQFLGLHAHGGEFNVGGTMPWGLKNSTIRANRYEGWALGAGISYGYHWMWSSRWSMEFTVGVGYAYLDYGQYRCEKCGDKIADKNKHYVGPTKAGITLIYMIK</sequence>
<dbReference type="Proteomes" id="UP000266644">
    <property type="component" value="Unassembled WGS sequence"/>
</dbReference>
<dbReference type="InterPro" id="IPR021958">
    <property type="entry name" value="DUF3575"/>
</dbReference>
<evidence type="ECO:0000313" key="3">
    <source>
        <dbReference type="Proteomes" id="UP000266644"/>
    </source>
</evidence>
<comment type="caution">
    <text evidence="2">The sequence shown here is derived from an EMBL/GenBank/DDBJ whole genome shotgun (WGS) entry which is preliminary data.</text>
</comment>
<organism evidence="2 3">
    <name type="scientific">Bacteroides fragilis</name>
    <dbReference type="NCBI Taxonomy" id="817"/>
    <lineage>
        <taxon>Bacteria</taxon>
        <taxon>Pseudomonadati</taxon>
        <taxon>Bacteroidota</taxon>
        <taxon>Bacteroidia</taxon>
        <taxon>Bacteroidales</taxon>
        <taxon>Bacteroidaceae</taxon>
        <taxon>Bacteroides</taxon>
    </lineage>
</organism>
<feature type="chain" id="PRO_5017429025" evidence="1">
    <location>
        <begin position="22"/>
        <end position="190"/>
    </location>
</feature>
<feature type="signal peptide" evidence="1">
    <location>
        <begin position="1"/>
        <end position="21"/>
    </location>
</feature>